<protein>
    <submittedName>
        <fullName evidence="5">Oxidoreductase</fullName>
        <ecNumber evidence="5">1.-.-.-</ecNumber>
    </submittedName>
</protein>
<dbReference type="PRINTS" id="PR00080">
    <property type="entry name" value="SDRFAMILY"/>
</dbReference>
<accession>A0ABM9BWS6</accession>
<dbReference type="EC" id="1.-.-.-" evidence="5"/>
<dbReference type="SMART" id="SM00822">
    <property type="entry name" value="PKS_KR"/>
    <property type="match status" value="1"/>
</dbReference>
<dbReference type="InterPro" id="IPR020904">
    <property type="entry name" value="Sc_DH/Rdtase_CS"/>
</dbReference>
<dbReference type="InterPro" id="IPR036291">
    <property type="entry name" value="NAD(P)-bd_dom_sf"/>
</dbReference>
<dbReference type="InterPro" id="IPR057326">
    <property type="entry name" value="KR_dom"/>
</dbReference>
<proteinExistence type="inferred from homology"/>
<dbReference type="EMBL" id="CAKMMG010000001">
    <property type="protein sequence ID" value="CAH1195084.1"/>
    <property type="molecule type" value="Genomic_DNA"/>
</dbReference>
<dbReference type="InterPro" id="IPR002347">
    <property type="entry name" value="SDR_fam"/>
</dbReference>
<dbReference type="Proteomes" id="UP000838324">
    <property type="component" value="Unassembled WGS sequence"/>
</dbReference>
<dbReference type="GO" id="GO:0016491">
    <property type="term" value="F:oxidoreductase activity"/>
    <property type="evidence" value="ECO:0007669"/>
    <property type="project" value="UniProtKB-KW"/>
</dbReference>
<name>A0ABM9BWS6_9BACL</name>
<dbReference type="SUPFAM" id="SSF51735">
    <property type="entry name" value="NAD(P)-binding Rossmann-fold domains"/>
    <property type="match status" value="1"/>
</dbReference>
<feature type="domain" description="Ketoreductase" evidence="4">
    <location>
        <begin position="10"/>
        <end position="192"/>
    </location>
</feature>
<organism evidence="5 6">
    <name type="scientific">Paenibacillus auburnensis</name>
    <dbReference type="NCBI Taxonomy" id="2905649"/>
    <lineage>
        <taxon>Bacteria</taxon>
        <taxon>Bacillati</taxon>
        <taxon>Bacillota</taxon>
        <taxon>Bacilli</taxon>
        <taxon>Bacillales</taxon>
        <taxon>Paenibacillaceae</taxon>
        <taxon>Paenibacillus</taxon>
    </lineage>
</organism>
<dbReference type="PROSITE" id="PS00061">
    <property type="entry name" value="ADH_SHORT"/>
    <property type="match status" value="1"/>
</dbReference>
<keyword evidence="2 5" id="KW-0560">Oxidoreductase</keyword>
<evidence type="ECO:0000313" key="6">
    <source>
        <dbReference type="Proteomes" id="UP000838324"/>
    </source>
</evidence>
<evidence type="ECO:0000313" key="5">
    <source>
        <dbReference type="EMBL" id="CAH1195084.1"/>
    </source>
</evidence>
<dbReference type="Pfam" id="PF00106">
    <property type="entry name" value="adh_short"/>
    <property type="match status" value="1"/>
</dbReference>
<evidence type="ECO:0000256" key="3">
    <source>
        <dbReference type="RuleBase" id="RU000363"/>
    </source>
</evidence>
<dbReference type="PANTHER" id="PTHR43115:SF4">
    <property type="entry name" value="DEHYDROGENASE_REDUCTASE SDR FAMILY MEMBER 11"/>
    <property type="match status" value="1"/>
</dbReference>
<gene>
    <name evidence="5" type="ORF">PAECIP111892_01955</name>
</gene>
<comment type="similarity">
    <text evidence="1 3">Belongs to the short-chain dehydrogenases/reductases (SDR) family.</text>
</comment>
<sequence length="248" mass="26403">MVRVGSLAGKVVIITGASSGIGEATALRLAEHGAKVVLGARGKDRLEALAARITDSGGEAVYASTDVRKREDLDRLVALACERYGQLDVLVSNAGVMPISPLDDLRVEDWEDMIDVNIKGVLYGIAAALPVFRRQGFGHFVNTASTAGHKTVPNQSVYSGTKFAVRAISEGLRQEAGDKLRVTVISPGIVQTNFTEGVTDPALREQLTAVRDKLAMAPDAVARAIAYAIEQPDEIDVNEIVIRPTAQV</sequence>
<dbReference type="PANTHER" id="PTHR43115">
    <property type="entry name" value="DEHYDROGENASE/REDUCTASE SDR FAMILY MEMBER 11"/>
    <property type="match status" value="1"/>
</dbReference>
<comment type="caution">
    <text evidence="5">The sequence shown here is derived from an EMBL/GenBank/DDBJ whole genome shotgun (WGS) entry which is preliminary data.</text>
</comment>
<reference evidence="5" key="1">
    <citation type="submission" date="2022-01" db="EMBL/GenBank/DDBJ databases">
        <authorList>
            <person name="Criscuolo A."/>
        </authorList>
    </citation>
    <scope>NUCLEOTIDE SEQUENCE</scope>
    <source>
        <strain evidence="5">CIP111892</strain>
    </source>
</reference>
<evidence type="ECO:0000256" key="1">
    <source>
        <dbReference type="ARBA" id="ARBA00006484"/>
    </source>
</evidence>
<dbReference type="Gene3D" id="3.40.50.720">
    <property type="entry name" value="NAD(P)-binding Rossmann-like Domain"/>
    <property type="match status" value="1"/>
</dbReference>
<dbReference type="PRINTS" id="PR00081">
    <property type="entry name" value="GDHRDH"/>
</dbReference>
<evidence type="ECO:0000259" key="4">
    <source>
        <dbReference type="SMART" id="SM00822"/>
    </source>
</evidence>
<keyword evidence="6" id="KW-1185">Reference proteome</keyword>
<evidence type="ECO:0000256" key="2">
    <source>
        <dbReference type="ARBA" id="ARBA00023002"/>
    </source>
</evidence>
<dbReference type="RefSeq" id="WP_236332272.1">
    <property type="nucleotide sequence ID" value="NZ_CAKMMG010000001.1"/>
</dbReference>